<organism evidence="1 2">
    <name type="scientific">Helicostylum pulchrum</name>
    <dbReference type="NCBI Taxonomy" id="562976"/>
    <lineage>
        <taxon>Eukaryota</taxon>
        <taxon>Fungi</taxon>
        <taxon>Fungi incertae sedis</taxon>
        <taxon>Mucoromycota</taxon>
        <taxon>Mucoromycotina</taxon>
        <taxon>Mucoromycetes</taxon>
        <taxon>Mucorales</taxon>
        <taxon>Mucorineae</taxon>
        <taxon>Mucoraceae</taxon>
        <taxon>Helicostylum</taxon>
    </lineage>
</organism>
<evidence type="ECO:0008006" key="3">
    <source>
        <dbReference type="Google" id="ProtNLM"/>
    </source>
</evidence>
<accession>A0ABP9Y0G3</accession>
<protein>
    <recommendedName>
        <fullName evidence="3">Retrotransposon gag domain-containing protein</fullName>
    </recommendedName>
</protein>
<evidence type="ECO:0000313" key="1">
    <source>
        <dbReference type="EMBL" id="GAA5800502.1"/>
    </source>
</evidence>
<keyword evidence="2" id="KW-1185">Reference proteome</keyword>
<reference evidence="1 2" key="1">
    <citation type="submission" date="2024-04" db="EMBL/GenBank/DDBJ databases">
        <title>genome sequences of Mucor flavus KT1a and Helicostylum pulchrum KT1b strains isolation_sourced from the surface of a dry-aged beef.</title>
        <authorList>
            <person name="Toyotome T."/>
            <person name="Hosono M."/>
            <person name="Torimaru M."/>
            <person name="Fukuda K."/>
            <person name="Mikami N."/>
        </authorList>
    </citation>
    <scope>NUCLEOTIDE SEQUENCE [LARGE SCALE GENOMIC DNA]</scope>
    <source>
        <strain evidence="1 2">KT1b</strain>
    </source>
</reference>
<dbReference type="Proteomes" id="UP001476247">
    <property type="component" value="Unassembled WGS sequence"/>
</dbReference>
<name>A0ABP9Y0G3_9FUNG</name>
<sequence length="287" mass="33081">MSHSPNSEVYGARNPSLFSGTHTQDILEWLNKFKYFSEANGWDERKQFIMMPYYLTGSAKQWFEQNKQDLVNKDLLETRLKQTYQQTNLPILEQVASDSIQYTVSKSSARLPVTLVYKIKASPPTSSISDAFFKLCLVAACTKREVLMTYKECYFQLNPVLDDYLERHFSKNGKLNFNSLYLIGNLLLCYVPDTLCEFIPAYREKLRAKNIFEADIEDSQLSAIQKSILSKKLESLNKLNCKACGWIMSVFMKMCQNNEQLPDIDFLTSETDILTVSEEGVFGYNIE</sequence>
<dbReference type="EMBL" id="BAABUJ010000016">
    <property type="protein sequence ID" value="GAA5800502.1"/>
    <property type="molecule type" value="Genomic_DNA"/>
</dbReference>
<evidence type="ECO:0000313" key="2">
    <source>
        <dbReference type="Proteomes" id="UP001476247"/>
    </source>
</evidence>
<proteinExistence type="predicted"/>
<gene>
    <name evidence="1" type="ORF">HPULCUR_005933</name>
</gene>
<comment type="caution">
    <text evidence="1">The sequence shown here is derived from an EMBL/GenBank/DDBJ whole genome shotgun (WGS) entry which is preliminary data.</text>
</comment>